<dbReference type="PROSITE" id="PS00211">
    <property type="entry name" value="ABC_TRANSPORTER_1"/>
    <property type="match status" value="2"/>
</dbReference>
<dbReference type="eggNOG" id="COG3845">
    <property type="taxonomic scope" value="Bacteria"/>
</dbReference>
<dbReference type="EMBL" id="AGYT01000019">
    <property type="protein sequence ID" value="ENY99840.1"/>
    <property type="molecule type" value="Genomic_DNA"/>
</dbReference>
<comment type="subcellular location">
    <subcellularLocation>
        <location evidence="1">Cell membrane</location>
        <topology evidence="1">Peripheral membrane protein</topology>
    </subcellularLocation>
</comment>
<dbReference type="HOGENOM" id="CLU_000604_92_0_9"/>
<dbReference type="FunFam" id="3.40.50.300:FF:000127">
    <property type="entry name" value="Ribose import ATP-binding protein RbsA"/>
    <property type="match status" value="1"/>
</dbReference>
<dbReference type="RefSeq" id="WP_002599417.1">
    <property type="nucleotide sequence ID" value="NZ_KB850958.1"/>
</dbReference>
<dbReference type="Pfam" id="PF00005">
    <property type="entry name" value="ABC_tran"/>
    <property type="match status" value="2"/>
</dbReference>
<dbReference type="GO" id="GO:0016887">
    <property type="term" value="F:ATP hydrolysis activity"/>
    <property type="evidence" value="ECO:0007669"/>
    <property type="project" value="InterPro"/>
</dbReference>
<feature type="domain" description="ABC transporter" evidence="9">
    <location>
        <begin position="258"/>
        <end position="503"/>
    </location>
</feature>
<dbReference type="Proteomes" id="UP000013097">
    <property type="component" value="Unassembled WGS sequence"/>
</dbReference>
<keyword evidence="8" id="KW-0472">Membrane</keyword>
<dbReference type="InterPro" id="IPR017871">
    <property type="entry name" value="ABC_transporter-like_CS"/>
</dbReference>
<dbReference type="PANTHER" id="PTHR43790">
    <property type="entry name" value="CARBOHYDRATE TRANSPORT ATP-BINDING PROTEIN MG119-RELATED"/>
    <property type="match status" value="1"/>
</dbReference>
<dbReference type="Gene3D" id="3.40.50.300">
    <property type="entry name" value="P-loop containing nucleotide triphosphate hydrolases"/>
    <property type="match status" value="2"/>
</dbReference>
<feature type="domain" description="ABC transporter" evidence="9">
    <location>
        <begin position="5"/>
        <end position="241"/>
    </location>
</feature>
<dbReference type="InterPro" id="IPR003593">
    <property type="entry name" value="AAA+_ATPase"/>
</dbReference>
<evidence type="ECO:0000256" key="5">
    <source>
        <dbReference type="ARBA" id="ARBA00022741"/>
    </source>
</evidence>
<evidence type="ECO:0000256" key="3">
    <source>
        <dbReference type="ARBA" id="ARBA00022475"/>
    </source>
</evidence>
<evidence type="ECO:0000256" key="4">
    <source>
        <dbReference type="ARBA" id="ARBA00022737"/>
    </source>
</evidence>
<dbReference type="SUPFAM" id="SSF52540">
    <property type="entry name" value="P-loop containing nucleoside triphosphate hydrolases"/>
    <property type="match status" value="2"/>
</dbReference>
<keyword evidence="2" id="KW-0813">Transport</keyword>
<gene>
    <name evidence="10" type="ORF">HMPREF1092_02976</name>
</gene>
<dbReference type="PATRIC" id="fig|999411.4.peg.2892"/>
<dbReference type="SMART" id="SM00382">
    <property type="entry name" value="AAA"/>
    <property type="match status" value="1"/>
</dbReference>
<dbReference type="PANTHER" id="PTHR43790:SF4">
    <property type="entry name" value="GUANOSINE IMPORT ATP-BINDING PROTEIN NUPO"/>
    <property type="match status" value="1"/>
</dbReference>
<dbReference type="InterPro" id="IPR027417">
    <property type="entry name" value="P-loop_NTPase"/>
</dbReference>
<evidence type="ECO:0000256" key="7">
    <source>
        <dbReference type="ARBA" id="ARBA00022967"/>
    </source>
</evidence>
<keyword evidence="11" id="KW-1185">Reference proteome</keyword>
<dbReference type="CDD" id="cd03216">
    <property type="entry name" value="ABC_Carb_Monos_I"/>
    <property type="match status" value="1"/>
</dbReference>
<keyword evidence="4" id="KW-0677">Repeat</keyword>
<dbReference type="InterPro" id="IPR003439">
    <property type="entry name" value="ABC_transporter-like_ATP-bd"/>
</dbReference>
<comment type="caution">
    <text evidence="10">The sequence shown here is derived from an EMBL/GenBank/DDBJ whole genome shotgun (WGS) entry which is preliminary data.</text>
</comment>
<organism evidence="10 11">
    <name type="scientific">Clostridium thermobutyricum</name>
    <dbReference type="NCBI Taxonomy" id="29372"/>
    <lineage>
        <taxon>Bacteria</taxon>
        <taxon>Bacillati</taxon>
        <taxon>Bacillota</taxon>
        <taxon>Clostridia</taxon>
        <taxon>Eubacteriales</taxon>
        <taxon>Clostridiaceae</taxon>
        <taxon>Clostridium</taxon>
    </lineage>
</organism>
<dbReference type="InterPro" id="IPR050107">
    <property type="entry name" value="ABC_carbohydrate_import_ATPase"/>
</dbReference>
<evidence type="ECO:0000256" key="6">
    <source>
        <dbReference type="ARBA" id="ARBA00022840"/>
    </source>
</evidence>
<accession>N9W9Y3</accession>
<proteinExistence type="predicted"/>
<name>N9W9Y3_9CLOT</name>
<evidence type="ECO:0000313" key="11">
    <source>
        <dbReference type="Proteomes" id="UP000013097"/>
    </source>
</evidence>
<dbReference type="PROSITE" id="PS50893">
    <property type="entry name" value="ABC_TRANSPORTER_2"/>
    <property type="match status" value="2"/>
</dbReference>
<keyword evidence="5" id="KW-0547">Nucleotide-binding</keyword>
<dbReference type="GO" id="GO:0005886">
    <property type="term" value="C:plasma membrane"/>
    <property type="evidence" value="ECO:0007669"/>
    <property type="project" value="UniProtKB-SubCell"/>
</dbReference>
<evidence type="ECO:0000256" key="8">
    <source>
        <dbReference type="ARBA" id="ARBA00023136"/>
    </source>
</evidence>
<evidence type="ECO:0000313" key="10">
    <source>
        <dbReference type="EMBL" id="ENY99840.1"/>
    </source>
</evidence>
<evidence type="ECO:0000256" key="1">
    <source>
        <dbReference type="ARBA" id="ARBA00004202"/>
    </source>
</evidence>
<keyword evidence="6" id="KW-0067">ATP-binding</keyword>
<evidence type="ECO:0000259" key="9">
    <source>
        <dbReference type="PROSITE" id="PS50893"/>
    </source>
</evidence>
<dbReference type="AlphaFoldDB" id="N9W9Y3"/>
<dbReference type="GO" id="GO:0005524">
    <property type="term" value="F:ATP binding"/>
    <property type="evidence" value="ECO:0007669"/>
    <property type="project" value="UniProtKB-KW"/>
</dbReference>
<keyword evidence="7" id="KW-1278">Translocase</keyword>
<protein>
    <recommendedName>
        <fullName evidence="9">ABC transporter domain-containing protein</fullName>
    </recommendedName>
</protein>
<evidence type="ECO:0000256" key="2">
    <source>
        <dbReference type="ARBA" id="ARBA00022448"/>
    </source>
</evidence>
<reference evidence="10 11" key="1">
    <citation type="submission" date="2013-01" db="EMBL/GenBank/DDBJ databases">
        <title>The Genome Sequence of Clostridium colicanis 209318.</title>
        <authorList>
            <consortium name="The Broad Institute Genome Sequencing Platform"/>
            <person name="Earl A."/>
            <person name="Ward D."/>
            <person name="Feldgarden M."/>
            <person name="Gevers D."/>
            <person name="Courvalin P."/>
            <person name="Lambert T."/>
            <person name="Walker B."/>
            <person name="Young S.K."/>
            <person name="Zeng Q."/>
            <person name="Gargeya S."/>
            <person name="Fitzgerald M."/>
            <person name="Haas B."/>
            <person name="Abouelleil A."/>
            <person name="Alvarado L."/>
            <person name="Arachchi H.M."/>
            <person name="Berlin A.M."/>
            <person name="Chapman S.B."/>
            <person name="Dewar J."/>
            <person name="Goldberg J."/>
            <person name="Griggs A."/>
            <person name="Gujja S."/>
            <person name="Hansen M."/>
            <person name="Howarth C."/>
            <person name="Imamovic A."/>
            <person name="Larimer J."/>
            <person name="McCowan C."/>
            <person name="Murphy C."/>
            <person name="Neiman D."/>
            <person name="Pearson M."/>
            <person name="Priest M."/>
            <person name="Roberts A."/>
            <person name="Saif S."/>
            <person name="Shea T."/>
            <person name="Sisk P."/>
            <person name="Sykes S."/>
            <person name="Wortman J."/>
            <person name="Nusbaum C."/>
            <person name="Birren B."/>
        </authorList>
    </citation>
    <scope>NUCLEOTIDE SEQUENCE [LARGE SCALE GENOMIC DNA]</scope>
    <source>
        <strain evidence="10 11">209318</strain>
    </source>
</reference>
<keyword evidence="3" id="KW-1003">Cell membrane</keyword>
<sequence length="510" mass="56650">MSYVVEMLNIRKEFAGIVANDNITLRLKKGEVHALLGENGAGKSTLMSVLFGMYKPEKGQIKINGEEVKITSPNKANELGIGMVHQHFKLVENFTVTENIILGNEPKKLGLVVDKEKAAKKILEISKKYNLNIDPYAKIEDISVGMQQRVEILKMLYREANVLILDEPTAVLTPDEISELMNIIRDLIKEGKSIIIITHKLREIKAIADKCTVIRRGKYIGTVDVKDTTEAKMAEMMVGREVSFKVEKKEAKPGKTVLKIDNLSVMNNKKVLGLKNFSIEARAGEILGIAGVEGNGQSELVEAITGMRKIHDGNIELLGENIETLSIRNRIDKGISYIPEDRHKRGLVLDYSLEENIVLKSYKNKPFSNKGILNRKAIREYAKEIIKAFDVRSGEGEKTIVRSMSGGNQQKAIIGREIEADPKLLIAVQPTRGLDVGSIEYIHKRLVEERDKGKAVLLVSLELDEVLNVSDRIAVVNAGELIGIVNASETNENEVGLMMAGVKEEVALHE</sequence>
<dbReference type="CDD" id="cd03215">
    <property type="entry name" value="ABC_Carb_Monos_II"/>
    <property type="match status" value="1"/>
</dbReference>